<protein>
    <submittedName>
        <fullName evidence="1">Uncharacterized protein</fullName>
    </submittedName>
</protein>
<accession>A0A9D1FGQ4</accession>
<reference evidence="1" key="1">
    <citation type="submission" date="2020-10" db="EMBL/GenBank/DDBJ databases">
        <authorList>
            <person name="Gilroy R."/>
        </authorList>
    </citation>
    <scope>NUCLEOTIDE SEQUENCE</scope>
    <source>
        <strain evidence="1">ChiGjej3B3-5194</strain>
    </source>
</reference>
<evidence type="ECO:0000313" key="1">
    <source>
        <dbReference type="EMBL" id="HIS71091.1"/>
    </source>
</evidence>
<dbReference type="EMBL" id="DVJI01000012">
    <property type="protein sequence ID" value="HIS71091.1"/>
    <property type="molecule type" value="Genomic_DNA"/>
</dbReference>
<comment type="caution">
    <text evidence="1">The sequence shown here is derived from an EMBL/GenBank/DDBJ whole genome shotgun (WGS) entry which is preliminary data.</text>
</comment>
<evidence type="ECO:0000313" key="2">
    <source>
        <dbReference type="Proteomes" id="UP000886742"/>
    </source>
</evidence>
<sequence length="288" mass="31351">MASNANALMCLETNQYGNSCPESIHTIGPLEPANCAVQNVGEKPDVARRCYGTGIGKPTIAYRECAECTLGYSKKLSGTLPGQNCGDLKYYECVANDSSTDICYDEWGYTEPISNENGCVSGERRWLSTNNFGWVGPIEYCDVCQTGYKQVLQNVEINGCINGPFEGAYCEDTRECTRASQCEGWVVGGTPVDPDKKPGLLKVVTCTEAGKCSYEYRCDDNPGYYNGPVSSGFGPTSCIKCPLYQGKYGDGYIKRLARDTSITGCYISSNATINATEGTFELDSHCFY</sequence>
<reference evidence="1" key="2">
    <citation type="journal article" date="2021" name="PeerJ">
        <title>Extensive microbial diversity within the chicken gut microbiome revealed by metagenomics and culture.</title>
        <authorList>
            <person name="Gilroy R."/>
            <person name="Ravi A."/>
            <person name="Getino M."/>
            <person name="Pursley I."/>
            <person name="Horton D.L."/>
            <person name="Alikhan N.F."/>
            <person name="Baker D."/>
            <person name="Gharbi K."/>
            <person name="Hall N."/>
            <person name="Watson M."/>
            <person name="Adriaenssens E.M."/>
            <person name="Foster-Nyarko E."/>
            <person name="Jarju S."/>
            <person name="Secka A."/>
            <person name="Antonio M."/>
            <person name="Oren A."/>
            <person name="Chaudhuri R.R."/>
            <person name="La Ragione R."/>
            <person name="Hildebrand F."/>
            <person name="Pallen M.J."/>
        </authorList>
    </citation>
    <scope>NUCLEOTIDE SEQUENCE</scope>
    <source>
        <strain evidence="1">ChiGjej3B3-5194</strain>
    </source>
</reference>
<gene>
    <name evidence="1" type="ORF">IAD02_03870</name>
</gene>
<name>A0A9D1FGQ4_9PROT</name>
<organism evidence="1 2">
    <name type="scientific">Candidatus Enterousia intestinigallinarum</name>
    <dbReference type="NCBI Taxonomy" id="2840790"/>
    <lineage>
        <taxon>Bacteria</taxon>
        <taxon>Pseudomonadati</taxon>
        <taxon>Pseudomonadota</taxon>
        <taxon>Alphaproteobacteria</taxon>
        <taxon>Candidatus Enterousia</taxon>
    </lineage>
</organism>
<dbReference type="AlphaFoldDB" id="A0A9D1FGQ4"/>
<proteinExistence type="predicted"/>
<dbReference type="Proteomes" id="UP000886742">
    <property type="component" value="Unassembled WGS sequence"/>
</dbReference>